<evidence type="ECO:0000256" key="4">
    <source>
        <dbReference type="ARBA" id="ARBA00012834"/>
    </source>
</evidence>
<evidence type="ECO:0000256" key="2">
    <source>
        <dbReference type="ARBA" id="ARBA00003455"/>
    </source>
</evidence>
<feature type="binding site" evidence="9">
    <location>
        <position position="113"/>
    </location>
    <ligand>
        <name>S-adenosyl-L-methionine</name>
        <dbReference type="ChEBI" id="CHEBI:59789"/>
    </ligand>
</feature>
<dbReference type="AlphaFoldDB" id="A0AAV5WQZ5"/>
<keyword evidence="11" id="KW-1185">Reference proteome</keyword>
<comment type="function">
    <text evidence="2">Methylates the carboxyl group of the C-terminal leucine residue of protein phosphatase 2A catalytic subunits to form alpha-leucine ester residues.</text>
</comment>
<evidence type="ECO:0000256" key="1">
    <source>
        <dbReference type="ARBA" id="ARBA00000724"/>
    </source>
</evidence>
<dbReference type="GO" id="GO:0009966">
    <property type="term" value="P:regulation of signal transduction"/>
    <property type="evidence" value="ECO:0007669"/>
    <property type="project" value="UniProtKB-ARBA"/>
</dbReference>
<evidence type="ECO:0000313" key="11">
    <source>
        <dbReference type="Proteomes" id="UP001432322"/>
    </source>
</evidence>
<sequence>RRPNHRFALRMEAEAALSEPVMARRRSSSVNDDYSVQKTNDDASQSKLAAVKMGYWKDEFLARFVSMSTDDGQLVHRDPEISLGYWARVTVIRQYVDAFLERAGPGAQIISIGCGFDTLFWRLKSEGKTFARFVEVDFSSVTSRKLRVIRRAAAALGGLFREDAQENQHTDLHAGDYHLVGADLRQWAELKSKLEAAAVDWTAPTLVIAECVLIYMATSQSEELLSHFTQAFGNVALLSYEQTNVDDDFGRVMAANLEKRGLKLPGIGACESIDKQRKRLTAAGFTHGTVEDMHTVFEKRLSAEERKKVLRIECLDELELLRQLNEHYSISFAVRAPLYYNFGQETL</sequence>
<dbReference type="GO" id="GO:0005829">
    <property type="term" value="C:cytosol"/>
    <property type="evidence" value="ECO:0007669"/>
    <property type="project" value="TreeGrafter"/>
</dbReference>
<dbReference type="SUPFAM" id="SSF53335">
    <property type="entry name" value="S-adenosyl-L-methionine-dependent methyltransferases"/>
    <property type="match status" value="1"/>
</dbReference>
<dbReference type="PANTHER" id="PTHR13600:SF33">
    <property type="entry name" value="LEUCINE CARBOXYL METHYLTRANSFERASE 1"/>
    <property type="match status" value="1"/>
</dbReference>
<keyword evidence="5" id="KW-0489">Methyltransferase</keyword>
<evidence type="ECO:0000256" key="7">
    <source>
        <dbReference type="ARBA" id="ARBA00022691"/>
    </source>
</evidence>
<accession>A0AAV5WQZ5</accession>
<dbReference type="InterPro" id="IPR029063">
    <property type="entry name" value="SAM-dependent_MTases_sf"/>
</dbReference>
<feature type="non-terminal residue" evidence="10">
    <location>
        <position position="1"/>
    </location>
</feature>
<keyword evidence="6" id="KW-0808">Transferase</keyword>
<evidence type="ECO:0000256" key="5">
    <source>
        <dbReference type="ARBA" id="ARBA00022603"/>
    </source>
</evidence>
<evidence type="ECO:0000313" key="10">
    <source>
        <dbReference type="EMBL" id="GMT34564.1"/>
    </source>
</evidence>
<dbReference type="Gene3D" id="3.40.50.150">
    <property type="entry name" value="Vaccinia Virus protein VP39"/>
    <property type="match status" value="1"/>
</dbReference>
<feature type="binding site" evidence="9">
    <location>
        <position position="88"/>
    </location>
    <ligand>
        <name>S-adenosyl-L-methionine</name>
        <dbReference type="ChEBI" id="CHEBI:59789"/>
    </ligand>
</feature>
<organism evidence="10 11">
    <name type="scientific">Pristionchus fissidentatus</name>
    <dbReference type="NCBI Taxonomy" id="1538716"/>
    <lineage>
        <taxon>Eukaryota</taxon>
        <taxon>Metazoa</taxon>
        <taxon>Ecdysozoa</taxon>
        <taxon>Nematoda</taxon>
        <taxon>Chromadorea</taxon>
        <taxon>Rhabditida</taxon>
        <taxon>Rhabditina</taxon>
        <taxon>Diplogasteromorpha</taxon>
        <taxon>Diplogasteroidea</taxon>
        <taxon>Neodiplogasteridae</taxon>
        <taxon>Pristionchus</taxon>
    </lineage>
</organism>
<evidence type="ECO:0000256" key="6">
    <source>
        <dbReference type="ARBA" id="ARBA00022679"/>
    </source>
</evidence>
<dbReference type="InterPro" id="IPR007213">
    <property type="entry name" value="Ppm1/Ppm2/Tcmp"/>
</dbReference>
<dbReference type="GO" id="GO:0032259">
    <property type="term" value="P:methylation"/>
    <property type="evidence" value="ECO:0007669"/>
    <property type="project" value="UniProtKB-KW"/>
</dbReference>
<evidence type="ECO:0000256" key="8">
    <source>
        <dbReference type="ARBA" id="ARBA00032526"/>
    </source>
</evidence>
<name>A0AAV5WQZ5_9BILA</name>
<dbReference type="Proteomes" id="UP001432322">
    <property type="component" value="Unassembled WGS sequence"/>
</dbReference>
<proteinExistence type="inferred from homology"/>
<evidence type="ECO:0000256" key="3">
    <source>
        <dbReference type="ARBA" id="ARBA00010703"/>
    </source>
</evidence>
<comment type="similarity">
    <text evidence="3">Belongs to the methyltransferase superfamily. LCMT family.</text>
</comment>
<comment type="catalytic activity">
    <reaction evidence="1">
        <text>[phosphatase 2A protein]-C-terminal L-leucine + S-adenosyl-L-methionine = [phosphatase 2A protein]-C-terminal L-leucine methyl ester + S-adenosyl-L-homocysteine</text>
        <dbReference type="Rhea" id="RHEA:48544"/>
        <dbReference type="Rhea" id="RHEA-COMP:12134"/>
        <dbReference type="Rhea" id="RHEA-COMP:12135"/>
        <dbReference type="ChEBI" id="CHEBI:57856"/>
        <dbReference type="ChEBI" id="CHEBI:59789"/>
        <dbReference type="ChEBI" id="CHEBI:90516"/>
        <dbReference type="ChEBI" id="CHEBI:90517"/>
        <dbReference type="EC" id="2.1.1.233"/>
    </reaction>
</comment>
<keyword evidence="7 9" id="KW-0949">S-adenosyl-L-methionine</keyword>
<evidence type="ECO:0000256" key="9">
    <source>
        <dbReference type="PIRSR" id="PIRSR016305-1"/>
    </source>
</evidence>
<dbReference type="EMBL" id="BTSY01000006">
    <property type="protein sequence ID" value="GMT34564.1"/>
    <property type="molecule type" value="Genomic_DNA"/>
</dbReference>
<dbReference type="GO" id="GO:0018423">
    <property type="term" value="F:protein C-terminal leucine carboxyl O-methyltransferase activity"/>
    <property type="evidence" value="ECO:0007669"/>
    <property type="project" value="UniProtKB-EC"/>
</dbReference>
<dbReference type="PANTHER" id="PTHR13600">
    <property type="entry name" value="LEUCINE CARBOXYL METHYLTRANSFERASE"/>
    <property type="match status" value="1"/>
</dbReference>
<reference evidence="10" key="1">
    <citation type="submission" date="2023-10" db="EMBL/GenBank/DDBJ databases">
        <title>Genome assembly of Pristionchus species.</title>
        <authorList>
            <person name="Yoshida K."/>
            <person name="Sommer R.J."/>
        </authorList>
    </citation>
    <scope>NUCLEOTIDE SEQUENCE</scope>
    <source>
        <strain evidence="10">RS5133</strain>
    </source>
</reference>
<feature type="binding site" evidence="9">
    <location>
        <position position="210"/>
    </location>
    <ligand>
        <name>S-adenosyl-L-methionine</name>
        <dbReference type="ChEBI" id="CHEBI:59789"/>
    </ligand>
</feature>
<dbReference type="EC" id="2.1.1.233" evidence="4"/>
<dbReference type="Pfam" id="PF04072">
    <property type="entry name" value="LCM"/>
    <property type="match status" value="1"/>
</dbReference>
<feature type="binding site" evidence="9">
    <location>
        <begin position="183"/>
        <end position="184"/>
    </location>
    <ligand>
        <name>S-adenosyl-L-methionine</name>
        <dbReference type="ChEBI" id="CHEBI:59789"/>
    </ligand>
</feature>
<comment type="caution">
    <text evidence="10">The sequence shown here is derived from an EMBL/GenBank/DDBJ whole genome shotgun (WGS) entry which is preliminary data.</text>
</comment>
<dbReference type="InterPro" id="IPR016651">
    <property type="entry name" value="LCMT1"/>
</dbReference>
<dbReference type="PIRSF" id="PIRSF016305">
    <property type="entry name" value="LCM_mtfrase"/>
    <property type="match status" value="1"/>
</dbReference>
<dbReference type="FunFam" id="3.40.50.150:FF:000092">
    <property type="entry name" value="Leucine carboxyl methyltransferase 1"/>
    <property type="match status" value="1"/>
</dbReference>
<gene>
    <name evidence="10" type="ORF">PFISCL1PPCAC_25861</name>
</gene>
<protein>
    <recommendedName>
        <fullName evidence="4">[phosphatase 2A protein]-leucine-carboxy methyltransferase</fullName>
        <ecNumber evidence="4">2.1.1.233</ecNumber>
    </recommendedName>
    <alternativeName>
        <fullName evidence="8">[Phosphatase 2A protein]-leucine-carboxy methyltransferase 1</fullName>
    </alternativeName>
</protein>